<feature type="compositionally biased region" description="Low complexity" evidence="1">
    <location>
        <begin position="172"/>
        <end position="181"/>
    </location>
</feature>
<dbReference type="EMBL" id="JAZGQL010000013">
    <property type="protein sequence ID" value="MEE6308860.1"/>
    <property type="molecule type" value="Genomic_DNA"/>
</dbReference>
<keyword evidence="2" id="KW-0472">Membrane</keyword>
<protein>
    <submittedName>
        <fullName evidence="3">Uncharacterized protein</fullName>
    </submittedName>
</protein>
<feature type="region of interest" description="Disordered" evidence="1">
    <location>
        <begin position="92"/>
        <end position="125"/>
    </location>
</feature>
<evidence type="ECO:0000256" key="2">
    <source>
        <dbReference type="SAM" id="Phobius"/>
    </source>
</evidence>
<dbReference type="RefSeq" id="WP_331209147.1">
    <property type="nucleotide sequence ID" value="NZ_JAZGQL010000013.1"/>
</dbReference>
<keyword evidence="4" id="KW-1185">Reference proteome</keyword>
<accession>A0ABU7SFX9</accession>
<gene>
    <name evidence="3" type="ORF">V1634_18670</name>
</gene>
<keyword evidence="2" id="KW-0812">Transmembrane</keyword>
<evidence type="ECO:0000313" key="3">
    <source>
        <dbReference type="EMBL" id="MEE6308860.1"/>
    </source>
</evidence>
<organism evidence="3 4">
    <name type="scientific">Plantactinospora veratri</name>
    <dbReference type="NCBI Taxonomy" id="1436122"/>
    <lineage>
        <taxon>Bacteria</taxon>
        <taxon>Bacillati</taxon>
        <taxon>Actinomycetota</taxon>
        <taxon>Actinomycetes</taxon>
        <taxon>Micromonosporales</taxon>
        <taxon>Micromonosporaceae</taxon>
        <taxon>Plantactinospora</taxon>
    </lineage>
</organism>
<name>A0ABU7SFX9_9ACTN</name>
<feature type="compositionally biased region" description="Low complexity" evidence="1">
    <location>
        <begin position="92"/>
        <end position="111"/>
    </location>
</feature>
<reference evidence="3 4" key="1">
    <citation type="submission" date="2024-01" db="EMBL/GenBank/DDBJ databases">
        <title>Genome insights into Plantactinospora veratri sp. nov.</title>
        <authorList>
            <person name="Wang L."/>
        </authorList>
    </citation>
    <scope>NUCLEOTIDE SEQUENCE [LARGE SCALE GENOMIC DNA]</scope>
    <source>
        <strain evidence="3 4">NEAU-FHS4</strain>
    </source>
</reference>
<comment type="caution">
    <text evidence="3">The sequence shown here is derived from an EMBL/GenBank/DDBJ whole genome shotgun (WGS) entry which is preliminary data.</text>
</comment>
<evidence type="ECO:0000256" key="1">
    <source>
        <dbReference type="SAM" id="MobiDB-lite"/>
    </source>
</evidence>
<feature type="compositionally biased region" description="Basic and acidic residues" evidence="1">
    <location>
        <begin position="27"/>
        <end position="39"/>
    </location>
</feature>
<feature type="region of interest" description="Disordered" evidence="1">
    <location>
        <begin position="156"/>
        <end position="315"/>
    </location>
</feature>
<feature type="region of interest" description="Disordered" evidence="1">
    <location>
        <begin position="24"/>
        <end position="59"/>
    </location>
</feature>
<proteinExistence type="predicted"/>
<feature type="transmembrane region" description="Helical" evidence="2">
    <location>
        <begin position="128"/>
        <end position="151"/>
    </location>
</feature>
<evidence type="ECO:0000313" key="4">
    <source>
        <dbReference type="Proteomes" id="UP001339911"/>
    </source>
</evidence>
<dbReference type="Proteomes" id="UP001339911">
    <property type="component" value="Unassembled WGS sequence"/>
</dbReference>
<keyword evidence="2" id="KW-1133">Transmembrane helix</keyword>
<sequence length="315" mass="30821">MAFRRRGGAGPEAGERLLDAVAAGAAEARHAHGDVRDPFGGRAGDPVTGPVTDPVPGPFTDPVAELLAVAAAPARPGELDGEDAAVAAFRAARAARATAGSAATPPTSESPETLAGTSARPPGRRRRLTAGAFGWLAAVVATLTAGVALAAEIPALRPAGPPRSTPSVDAVPSAGRTTAPPTTAPAPTPAPHRTAPPATEPGPSGRGLPPQALVAQCRAFLKGGQGSGPATRRPASAALVRAAGGRAEVDDYCRRLLAADPKPGGGPGKPRDKGEPGGPPAGRPAGNPMPADSAEPLAAVGSGSATGPGRPSPRP</sequence>